<reference evidence="1" key="2">
    <citation type="submission" date="2020-09" db="EMBL/GenBank/DDBJ databases">
        <authorList>
            <person name="Sun Q."/>
            <person name="Ohkuma M."/>
        </authorList>
    </citation>
    <scope>NUCLEOTIDE SEQUENCE</scope>
    <source>
        <strain evidence="1">JCM 4714</strain>
    </source>
</reference>
<organism evidence="1 2">
    <name type="scientific">Streptomyces alanosinicus</name>
    <dbReference type="NCBI Taxonomy" id="68171"/>
    <lineage>
        <taxon>Bacteria</taxon>
        <taxon>Bacillati</taxon>
        <taxon>Actinomycetota</taxon>
        <taxon>Actinomycetes</taxon>
        <taxon>Kitasatosporales</taxon>
        <taxon>Streptomycetaceae</taxon>
        <taxon>Streptomyces</taxon>
    </lineage>
</organism>
<reference evidence="1" key="1">
    <citation type="journal article" date="2014" name="Int. J. Syst. Evol. Microbiol.">
        <title>Complete genome sequence of Corynebacterium casei LMG S-19264T (=DSM 44701T), isolated from a smear-ripened cheese.</title>
        <authorList>
            <consortium name="US DOE Joint Genome Institute (JGI-PGF)"/>
            <person name="Walter F."/>
            <person name="Albersmeier A."/>
            <person name="Kalinowski J."/>
            <person name="Ruckert C."/>
        </authorList>
    </citation>
    <scope>NUCLEOTIDE SEQUENCE</scope>
    <source>
        <strain evidence="1">JCM 4714</strain>
    </source>
</reference>
<evidence type="ECO:0000313" key="1">
    <source>
        <dbReference type="EMBL" id="GHE10973.1"/>
    </source>
</evidence>
<keyword evidence="2" id="KW-1185">Reference proteome</keyword>
<dbReference type="AlphaFoldDB" id="A0A918YNQ6"/>
<dbReference type="Proteomes" id="UP000655443">
    <property type="component" value="Unassembled WGS sequence"/>
</dbReference>
<protein>
    <submittedName>
        <fullName evidence="1">Uncharacterized protein</fullName>
    </submittedName>
</protein>
<accession>A0A918YNQ6</accession>
<dbReference type="EMBL" id="BMVG01000026">
    <property type="protein sequence ID" value="GHE10973.1"/>
    <property type="molecule type" value="Genomic_DNA"/>
</dbReference>
<name>A0A918YNQ6_9ACTN</name>
<sequence>MIRKQILIAIATVTVFAWSAVLVVMGHVTVAAIAAIAPVLGLTVQQIVRAALPRTEPPPAARIEAIGDQEGGAS</sequence>
<comment type="caution">
    <text evidence="1">The sequence shown here is derived from an EMBL/GenBank/DDBJ whole genome shotgun (WGS) entry which is preliminary data.</text>
</comment>
<gene>
    <name evidence="1" type="ORF">GCM10010339_68920</name>
</gene>
<evidence type="ECO:0000313" key="2">
    <source>
        <dbReference type="Proteomes" id="UP000655443"/>
    </source>
</evidence>
<proteinExistence type="predicted"/>
<dbReference type="RefSeq" id="WP_229882156.1">
    <property type="nucleotide sequence ID" value="NZ_BMVG01000026.1"/>
</dbReference>